<evidence type="ECO:0000313" key="1">
    <source>
        <dbReference type="EMBL" id="KAG5635430.1"/>
    </source>
</evidence>
<sequence length="75" mass="8367">MHLSAHVGDATSTPLLNLRRLLIRYNPLDNLALKHRPIDESYQLQPVMRKPELHEAAACDVQLANGRLNNAVNGT</sequence>
<dbReference type="EMBL" id="JABCKI010006094">
    <property type="protein sequence ID" value="KAG5635430.1"/>
    <property type="molecule type" value="Genomic_DNA"/>
</dbReference>
<evidence type="ECO:0000313" key="2">
    <source>
        <dbReference type="Proteomes" id="UP000717328"/>
    </source>
</evidence>
<keyword evidence="2" id="KW-1185">Reference proteome</keyword>
<protein>
    <submittedName>
        <fullName evidence="1">Uncharacterized protein</fullName>
    </submittedName>
</protein>
<name>A0A9P7K3Z1_9AGAR</name>
<proteinExistence type="predicted"/>
<reference evidence="1" key="1">
    <citation type="submission" date="2021-02" db="EMBL/GenBank/DDBJ databases">
        <authorList>
            <person name="Nieuwenhuis M."/>
            <person name="Van De Peppel L.J.J."/>
        </authorList>
    </citation>
    <scope>NUCLEOTIDE SEQUENCE</scope>
    <source>
        <strain evidence="1">D49</strain>
    </source>
</reference>
<dbReference type="Proteomes" id="UP000717328">
    <property type="component" value="Unassembled WGS sequence"/>
</dbReference>
<reference evidence="1" key="2">
    <citation type="submission" date="2021-10" db="EMBL/GenBank/DDBJ databases">
        <title>Phylogenomics reveals ancestral predisposition of the termite-cultivated fungus Termitomyces towards a domesticated lifestyle.</title>
        <authorList>
            <person name="Auxier B."/>
            <person name="Grum-Grzhimaylo A."/>
            <person name="Cardenas M.E."/>
            <person name="Lodge J.D."/>
            <person name="Laessoe T."/>
            <person name="Pedersen O."/>
            <person name="Smith M.E."/>
            <person name="Kuyper T.W."/>
            <person name="Franco-Molano E.A."/>
            <person name="Baroni T.J."/>
            <person name="Aanen D.K."/>
        </authorList>
    </citation>
    <scope>NUCLEOTIDE SEQUENCE</scope>
    <source>
        <strain evidence="1">D49</strain>
    </source>
</reference>
<comment type="caution">
    <text evidence="1">The sequence shown here is derived from an EMBL/GenBank/DDBJ whole genome shotgun (WGS) entry which is preliminary data.</text>
</comment>
<dbReference type="AlphaFoldDB" id="A0A9P7K3Z1"/>
<accession>A0A9P7K3Z1</accession>
<organism evidence="1 2">
    <name type="scientific">Sphagnurus paluster</name>
    <dbReference type="NCBI Taxonomy" id="117069"/>
    <lineage>
        <taxon>Eukaryota</taxon>
        <taxon>Fungi</taxon>
        <taxon>Dikarya</taxon>
        <taxon>Basidiomycota</taxon>
        <taxon>Agaricomycotina</taxon>
        <taxon>Agaricomycetes</taxon>
        <taxon>Agaricomycetidae</taxon>
        <taxon>Agaricales</taxon>
        <taxon>Tricholomatineae</taxon>
        <taxon>Lyophyllaceae</taxon>
        <taxon>Sphagnurus</taxon>
    </lineage>
</organism>
<gene>
    <name evidence="1" type="ORF">H0H81_011299</name>
</gene>